<accession>A0ABY2BKX8</accession>
<keyword evidence="2" id="KW-0418">Kinase</keyword>
<gene>
    <name evidence="2" type="ORF">EV644_10564</name>
</gene>
<proteinExistence type="predicted"/>
<dbReference type="GO" id="GO:0016301">
    <property type="term" value="F:kinase activity"/>
    <property type="evidence" value="ECO:0007669"/>
    <property type="project" value="UniProtKB-KW"/>
</dbReference>
<sequence length="219" mass="24404">MSSSACAPWGGRSRTSRSRSAGTGSRGMTRPPDLAASGLGSFFVSDEGFLIGEHTMGFNSSERPVLYAFCGLPGAGKTIVAKELEKSTGAVRLNVDEWVAALGVDFFDFEFRRKLEVRLYEHGLTLLKLGYSIILEDGFWSRDERDRHREVAHKLGAAIQMHYFDVPFAELWRRLEIRNASGTPGAVPITKELLTKSWSIFQRPDEAELALFDSFIIHT</sequence>
<dbReference type="SUPFAM" id="SSF52540">
    <property type="entry name" value="P-loop containing nucleoside triphosphate hydrolases"/>
    <property type="match status" value="1"/>
</dbReference>
<evidence type="ECO:0000256" key="1">
    <source>
        <dbReference type="SAM" id="MobiDB-lite"/>
    </source>
</evidence>
<dbReference type="Proteomes" id="UP000295818">
    <property type="component" value="Unassembled WGS sequence"/>
</dbReference>
<evidence type="ECO:0000313" key="3">
    <source>
        <dbReference type="Proteomes" id="UP000295818"/>
    </source>
</evidence>
<organism evidence="2 3">
    <name type="scientific">Kribbella orskensis</name>
    <dbReference type="NCBI Taxonomy" id="2512216"/>
    <lineage>
        <taxon>Bacteria</taxon>
        <taxon>Bacillati</taxon>
        <taxon>Actinomycetota</taxon>
        <taxon>Actinomycetes</taxon>
        <taxon>Propionibacteriales</taxon>
        <taxon>Kribbellaceae</taxon>
        <taxon>Kribbella</taxon>
    </lineage>
</organism>
<evidence type="ECO:0000313" key="2">
    <source>
        <dbReference type="EMBL" id="TCO24034.1"/>
    </source>
</evidence>
<dbReference type="Pfam" id="PF13671">
    <property type="entry name" value="AAA_33"/>
    <property type="match status" value="1"/>
</dbReference>
<keyword evidence="3" id="KW-1185">Reference proteome</keyword>
<keyword evidence="2" id="KW-0808">Transferase</keyword>
<dbReference type="Gene3D" id="3.40.50.300">
    <property type="entry name" value="P-loop containing nucleotide triphosphate hydrolases"/>
    <property type="match status" value="1"/>
</dbReference>
<comment type="caution">
    <text evidence="2">The sequence shown here is derived from an EMBL/GenBank/DDBJ whole genome shotgun (WGS) entry which is preliminary data.</text>
</comment>
<name>A0ABY2BKX8_9ACTN</name>
<dbReference type="EMBL" id="SLWM01000005">
    <property type="protein sequence ID" value="TCO24034.1"/>
    <property type="molecule type" value="Genomic_DNA"/>
</dbReference>
<reference evidence="2 3" key="1">
    <citation type="journal article" date="2015" name="Stand. Genomic Sci.">
        <title>Genomic Encyclopedia of Bacterial and Archaeal Type Strains, Phase III: the genomes of soil and plant-associated and newly described type strains.</title>
        <authorList>
            <person name="Whitman W.B."/>
            <person name="Woyke T."/>
            <person name="Klenk H.P."/>
            <person name="Zhou Y."/>
            <person name="Lilburn T.G."/>
            <person name="Beck B.J."/>
            <person name="De Vos P."/>
            <person name="Vandamme P."/>
            <person name="Eisen J.A."/>
            <person name="Garrity G."/>
            <person name="Hugenholtz P."/>
            <person name="Kyrpides N.C."/>
        </authorList>
    </citation>
    <scope>NUCLEOTIDE SEQUENCE [LARGE SCALE GENOMIC DNA]</scope>
    <source>
        <strain evidence="2 3">VKM Ac-2538</strain>
    </source>
</reference>
<dbReference type="InterPro" id="IPR027417">
    <property type="entry name" value="P-loop_NTPase"/>
</dbReference>
<feature type="region of interest" description="Disordered" evidence="1">
    <location>
        <begin position="1"/>
        <end position="33"/>
    </location>
</feature>
<protein>
    <submittedName>
        <fullName evidence="2">Kinase</fullName>
    </submittedName>
</protein>
<feature type="compositionally biased region" description="Low complexity" evidence="1">
    <location>
        <begin position="10"/>
        <end position="27"/>
    </location>
</feature>